<sequence length="57" mass="6643">MEKVVVTNKEFTKNDYFSKCCEIVGIKVTKRQSSKFRNEKGLAWKIGRMKVKSDSQL</sequence>
<proteinExistence type="predicted"/>
<reference evidence="1" key="1">
    <citation type="submission" date="2020-03" db="EMBL/GenBank/DDBJ databases">
        <title>The deep terrestrial virosphere.</title>
        <authorList>
            <person name="Holmfeldt K."/>
            <person name="Nilsson E."/>
            <person name="Simone D."/>
            <person name="Lopez-Fernandez M."/>
            <person name="Wu X."/>
            <person name="de Brujin I."/>
            <person name="Lundin D."/>
            <person name="Andersson A."/>
            <person name="Bertilsson S."/>
            <person name="Dopson M."/>
        </authorList>
    </citation>
    <scope>NUCLEOTIDE SEQUENCE</scope>
    <source>
        <strain evidence="1">MM415A05041</strain>
    </source>
</reference>
<evidence type="ECO:0000313" key="1">
    <source>
        <dbReference type="EMBL" id="QJA69138.1"/>
    </source>
</evidence>
<dbReference type="AlphaFoldDB" id="A0A6M3JIJ9"/>
<name>A0A6M3JIJ9_9ZZZZ</name>
<gene>
    <name evidence="1" type="ORF">MM415A05041_0007</name>
</gene>
<accession>A0A6M3JIJ9</accession>
<organism evidence="1">
    <name type="scientific">viral metagenome</name>
    <dbReference type="NCBI Taxonomy" id="1070528"/>
    <lineage>
        <taxon>unclassified sequences</taxon>
        <taxon>metagenomes</taxon>
        <taxon>organismal metagenomes</taxon>
    </lineage>
</organism>
<dbReference type="EMBL" id="MT141680">
    <property type="protein sequence ID" value="QJA69138.1"/>
    <property type="molecule type" value="Genomic_DNA"/>
</dbReference>
<protein>
    <submittedName>
        <fullName evidence="1">Uncharacterized protein</fullName>
    </submittedName>
</protein>